<accession>A0A6S6S802</accession>
<reference evidence="1" key="1">
    <citation type="submission" date="2020-01" db="EMBL/GenBank/DDBJ databases">
        <authorList>
            <person name="Meier V. D."/>
            <person name="Meier V D."/>
        </authorList>
    </citation>
    <scope>NUCLEOTIDE SEQUENCE</scope>
    <source>
        <strain evidence="1">HLG_WM_MAG_04</strain>
    </source>
</reference>
<dbReference type="AlphaFoldDB" id="A0A6S6S802"/>
<gene>
    <name evidence="1" type="ORF">HELGO_WM28011</name>
</gene>
<proteinExistence type="predicted"/>
<name>A0A6S6S802_9BACT</name>
<sequence length="111" mass="12642">MQIDLSPEALLAQLGYGTSTQSIDHIKRIIDNTNGFENFSKHILSLHDELAHIKGVVALSNSKDFFKIKGSQNTSKEIQEEFSELIKNWSKKYKIKTEQVGKKPTYYILGQ</sequence>
<protein>
    <submittedName>
        <fullName evidence="1">Uncharacterized protein</fullName>
    </submittedName>
</protein>
<evidence type="ECO:0000313" key="1">
    <source>
        <dbReference type="EMBL" id="CAA6801154.1"/>
    </source>
</evidence>
<dbReference type="EMBL" id="CACVAX010000003">
    <property type="protein sequence ID" value="CAA6801154.1"/>
    <property type="molecule type" value="Genomic_DNA"/>
</dbReference>
<organism evidence="1">
    <name type="scientific">uncultured Sulfurovum sp</name>
    <dbReference type="NCBI Taxonomy" id="269237"/>
    <lineage>
        <taxon>Bacteria</taxon>
        <taxon>Pseudomonadati</taxon>
        <taxon>Campylobacterota</taxon>
        <taxon>Epsilonproteobacteria</taxon>
        <taxon>Campylobacterales</taxon>
        <taxon>Sulfurovaceae</taxon>
        <taxon>Sulfurovum</taxon>
        <taxon>environmental samples</taxon>
    </lineage>
</organism>